<evidence type="ECO:0000313" key="2">
    <source>
        <dbReference type="Proteomes" id="UP000233248"/>
    </source>
</evidence>
<dbReference type="RefSeq" id="WP_101184283.1">
    <property type="nucleotide sequence ID" value="NZ_CP031218.1"/>
</dbReference>
<comment type="caution">
    <text evidence="1">The sequence shown here is derived from an EMBL/GenBank/DDBJ whole genome shotgun (WGS) entry which is preliminary data.</text>
</comment>
<reference evidence="1 2" key="1">
    <citation type="submission" date="2017-09" db="EMBL/GenBank/DDBJ databases">
        <title>Genomics of the genus Arcobacter.</title>
        <authorList>
            <person name="Perez-Cataluna A."/>
            <person name="Figueras M.J."/>
            <person name="Salas-Masso N."/>
        </authorList>
    </citation>
    <scope>NUCLEOTIDE SEQUENCE [LARGE SCALE GENOMIC DNA]</scope>
    <source>
        <strain evidence="1 2">DSM 18005</strain>
    </source>
</reference>
<dbReference type="AlphaFoldDB" id="A0A2N1J451"/>
<keyword evidence="2" id="KW-1185">Reference proteome</keyword>
<dbReference type="KEGG" id="ahs:AHALO_2082"/>
<gene>
    <name evidence="1" type="ORF">CP960_04780</name>
</gene>
<evidence type="ECO:0000313" key="1">
    <source>
        <dbReference type="EMBL" id="PKI81338.1"/>
    </source>
</evidence>
<dbReference type="EMBL" id="NXIF01000018">
    <property type="protein sequence ID" value="PKI81338.1"/>
    <property type="molecule type" value="Genomic_DNA"/>
</dbReference>
<name>A0A2N1J451_9BACT</name>
<organism evidence="1 2">
    <name type="scientific">Malaciobacter halophilus</name>
    <dbReference type="NCBI Taxonomy" id="197482"/>
    <lineage>
        <taxon>Bacteria</taxon>
        <taxon>Pseudomonadati</taxon>
        <taxon>Campylobacterota</taxon>
        <taxon>Epsilonproteobacteria</taxon>
        <taxon>Campylobacterales</taxon>
        <taxon>Arcobacteraceae</taxon>
        <taxon>Malaciobacter</taxon>
    </lineage>
</organism>
<sequence length="253" mass="29914">MNSFNFNESFLGFIDDCELLPKDFDEFTSTVRLRQLFLALSNNILSTACRFTKYEQRRLRKFSLKEAFNQKINSMLPNRVPYTAKHIKVFNFCKDSTKIINSYKNSKSTLVVTSNKKLLDVAKLISLCYINNKFQFILDKNLLFHEFVYRKIKKLHKDKTVKDHGDSISITGENVDALKIYTSWKNIQRNKPDIKDELEYAIKSIKKENYSQVYLVYPKANDFKRHIPVYVDELKNRTYIIKAIPYSLRSTIR</sequence>
<dbReference type="Proteomes" id="UP000233248">
    <property type="component" value="Unassembled WGS sequence"/>
</dbReference>
<proteinExistence type="predicted"/>
<protein>
    <submittedName>
        <fullName evidence="1">Uncharacterized protein</fullName>
    </submittedName>
</protein>
<accession>A0A2N1J451</accession>
<dbReference type="OrthoDB" id="5339562at2"/>